<dbReference type="AlphaFoldDB" id="A0A562ILJ8"/>
<evidence type="ECO:0000313" key="3">
    <source>
        <dbReference type="Proteomes" id="UP000321490"/>
    </source>
</evidence>
<comment type="caution">
    <text evidence="2">The sequence shown here is derived from an EMBL/GenBank/DDBJ whole genome shotgun (WGS) entry which is preliminary data.</text>
</comment>
<proteinExistence type="predicted"/>
<gene>
    <name evidence="2" type="ORF">JD78_00387</name>
</gene>
<accession>A0A562ILJ8</accession>
<dbReference type="EMBL" id="VLKF01000001">
    <property type="protein sequence ID" value="TWH71887.1"/>
    <property type="molecule type" value="Genomic_DNA"/>
</dbReference>
<dbReference type="RefSeq" id="WP_166520915.1">
    <property type="nucleotide sequence ID" value="NZ_JABGDC010000095.1"/>
</dbReference>
<feature type="chain" id="PRO_5022034094" description="Ig-like domain-containing protein" evidence="1">
    <location>
        <begin position="29"/>
        <end position="155"/>
    </location>
</feature>
<evidence type="ECO:0000256" key="1">
    <source>
        <dbReference type="SAM" id="SignalP"/>
    </source>
</evidence>
<dbReference type="Proteomes" id="UP000321490">
    <property type="component" value="Unassembled WGS sequence"/>
</dbReference>
<evidence type="ECO:0000313" key="2">
    <source>
        <dbReference type="EMBL" id="TWH71887.1"/>
    </source>
</evidence>
<keyword evidence="1" id="KW-0732">Signal</keyword>
<sequence length="155" mass="16357">MTRVHRSLLLLAVAVATVLGLTVSPAQASFTAQARTTVDASTLTVAPVTNPSTAGTRCSTTYTYSQWNNTWYASRTLHARVSWSPSTTRGVTGYQLTAVFRDGSTFPLATVGPGTTSLTQDVDGSYADQGIRVRITTLTSYGWTSAPAQTGAVTC</sequence>
<keyword evidence="3" id="KW-1185">Reference proteome</keyword>
<feature type="signal peptide" evidence="1">
    <location>
        <begin position="1"/>
        <end position="28"/>
    </location>
</feature>
<organism evidence="2 3">
    <name type="scientific">Modestobacter roseus</name>
    <dbReference type="NCBI Taxonomy" id="1181884"/>
    <lineage>
        <taxon>Bacteria</taxon>
        <taxon>Bacillati</taxon>
        <taxon>Actinomycetota</taxon>
        <taxon>Actinomycetes</taxon>
        <taxon>Geodermatophilales</taxon>
        <taxon>Geodermatophilaceae</taxon>
        <taxon>Modestobacter</taxon>
    </lineage>
</organism>
<name>A0A562ILJ8_9ACTN</name>
<protein>
    <recommendedName>
        <fullName evidence="4">Ig-like domain-containing protein</fullName>
    </recommendedName>
</protein>
<evidence type="ECO:0008006" key="4">
    <source>
        <dbReference type="Google" id="ProtNLM"/>
    </source>
</evidence>
<reference evidence="2 3" key="1">
    <citation type="submission" date="2019-07" db="EMBL/GenBank/DDBJ databases">
        <title>R&amp;d 2014.</title>
        <authorList>
            <person name="Klenk H.-P."/>
        </authorList>
    </citation>
    <scope>NUCLEOTIDE SEQUENCE [LARGE SCALE GENOMIC DNA]</scope>
    <source>
        <strain evidence="2 3">DSM 45764</strain>
    </source>
</reference>